<feature type="transmembrane region" description="Helical" evidence="1">
    <location>
        <begin position="31"/>
        <end position="53"/>
    </location>
</feature>
<protein>
    <submittedName>
        <fullName evidence="2">Uncharacterized protein</fullName>
    </submittedName>
</protein>
<dbReference type="AlphaFoldDB" id="A0AAV3U660"/>
<evidence type="ECO:0000256" key="1">
    <source>
        <dbReference type="SAM" id="Phobius"/>
    </source>
</evidence>
<dbReference type="RefSeq" id="WP_345425129.1">
    <property type="nucleotide sequence ID" value="NZ_AP031496.1"/>
</dbReference>
<keyword evidence="1" id="KW-1133">Transmembrane helix</keyword>
<comment type="caution">
    <text evidence="2">The sequence shown here is derived from an EMBL/GenBank/DDBJ whole genome shotgun (WGS) entry which is preliminary data.</text>
</comment>
<reference evidence="3" key="1">
    <citation type="journal article" date="2019" name="Int. J. Syst. Evol. Microbiol.">
        <title>The Global Catalogue of Microorganisms (GCM) 10K type strain sequencing project: providing services to taxonomists for standard genome sequencing and annotation.</title>
        <authorList>
            <consortium name="The Broad Institute Genomics Platform"/>
            <consortium name="The Broad Institute Genome Sequencing Center for Infectious Disease"/>
            <person name="Wu L."/>
            <person name="Ma J."/>
        </authorList>
    </citation>
    <scope>NUCLEOTIDE SEQUENCE [LARGE SCALE GENOMIC DNA]</scope>
    <source>
        <strain evidence="3">JCM 19134</strain>
    </source>
</reference>
<dbReference type="Proteomes" id="UP001409585">
    <property type="component" value="Unassembled WGS sequence"/>
</dbReference>
<feature type="transmembrane region" description="Helical" evidence="1">
    <location>
        <begin position="65"/>
        <end position="87"/>
    </location>
</feature>
<keyword evidence="3" id="KW-1185">Reference proteome</keyword>
<dbReference type="EMBL" id="BAABLX010000029">
    <property type="protein sequence ID" value="GAA4950859.1"/>
    <property type="molecule type" value="Genomic_DNA"/>
</dbReference>
<evidence type="ECO:0000313" key="3">
    <source>
        <dbReference type="Proteomes" id="UP001409585"/>
    </source>
</evidence>
<gene>
    <name evidence="2" type="ORF">GCM10025791_34010</name>
</gene>
<sequence>MRLNVLTGIVVAVCLLVFIWANNHDTASIPLLVFVLGALGSVIREQVAALALIKEQPYSKPELLYAAPFIGGLLALLFMLFLMSGLLGGSLFPNFLISDTAFESARHSLRSGISLASNLDFYKMIAWSIVVGYSEKIVVSRLDQIANSRPQA</sequence>
<keyword evidence="1" id="KW-0812">Transmembrane</keyword>
<keyword evidence="1" id="KW-0472">Membrane</keyword>
<proteinExistence type="predicted"/>
<evidence type="ECO:0000313" key="2">
    <source>
        <dbReference type="EMBL" id="GAA4950859.1"/>
    </source>
</evidence>
<accession>A0AAV3U660</accession>
<name>A0AAV3U660_9ALTE</name>
<organism evidence="2 3">
    <name type="scientific">Halioxenophilus aromaticivorans</name>
    <dbReference type="NCBI Taxonomy" id="1306992"/>
    <lineage>
        <taxon>Bacteria</taxon>
        <taxon>Pseudomonadati</taxon>
        <taxon>Pseudomonadota</taxon>
        <taxon>Gammaproteobacteria</taxon>
        <taxon>Alteromonadales</taxon>
        <taxon>Alteromonadaceae</taxon>
        <taxon>Halioxenophilus</taxon>
    </lineage>
</organism>